<sequence length="242" mass="27719">MQEHAAHDDVHNAIAQASDYELGDVAPYGHIADPTGGQGYPQGPVLVSSDYFLEVQSISAQPNPYAWQSENTEPRSDLVLYNGMWIDRVDLETGINVHHGIIYVYQCRWDIGGSPCDMFIESDKRQLNNHLRRWHGVVLSDKVQIRCLWDNCQKSMKTESLARHISGKSHLNVHWKCPGYSTMVCRKDAFKRHTRRKPSCQPQPEVGNAMPYRIIGPQAREINVRSFCYPYSDFQYTHPYAP</sequence>
<proteinExistence type="predicted"/>
<organism evidence="1 2">
    <name type="scientific">Hygrophoropsis aurantiaca</name>
    <dbReference type="NCBI Taxonomy" id="72124"/>
    <lineage>
        <taxon>Eukaryota</taxon>
        <taxon>Fungi</taxon>
        <taxon>Dikarya</taxon>
        <taxon>Basidiomycota</taxon>
        <taxon>Agaricomycotina</taxon>
        <taxon>Agaricomycetes</taxon>
        <taxon>Agaricomycetidae</taxon>
        <taxon>Boletales</taxon>
        <taxon>Coniophorineae</taxon>
        <taxon>Hygrophoropsidaceae</taxon>
        <taxon>Hygrophoropsis</taxon>
    </lineage>
</organism>
<gene>
    <name evidence="1" type="ORF">BJ138DRAFT_162534</name>
</gene>
<comment type="caution">
    <text evidence="1">The sequence shown here is derived from an EMBL/GenBank/DDBJ whole genome shotgun (WGS) entry which is preliminary data.</text>
</comment>
<protein>
    <submittedName>
        <fullName evidence="1">Uncharacterized protein</fullName>
    </submittedName>
</protein>
<reference evidence="1" key="1">
    <citation type="journal article" date="2021" name="New Phytol.">
        <title>Evolutionary innovations through gain and loss of genes in the ectomycorrhizal Boletales.</title>
        <authorList>
            <person name="Wu G."/>
            <person name="Miyauchi S."/>
            <person name="Morin E."/>
            <person name="Kuo A."/>
            <person name="Drula E."/>
            <person name="Varga T."/>
            <person name="Kohler A."/>
            <person name="Feng B."/>
            <person name="Cao Y."/>
            <person name="Lipzen A."/>
            <person name="Daum C."/>
            <person name="Hundley H."/>
            <person name="Pangilinan J."/>
            <person name="Johnson J."/>
            <person name="Barry K."/>
            <person name="LaButti K."/>
            <person name="Ng V."/>
            <person name="Ahrendt S."/>
            <person name="Min B."/>
            <person name="Choi I.G."/>
            <person name="Park H."/>
            <person name="Plett J.M."/>
            <person name="Magnuson J."/>
            <person name="Spatafora J.W."/>
            <person name="Nagy L.G."/>
            <person name="Henrissat B."/>
            <person name="Grigoriev I.V."/>
            <person name="Yang Z.L."/>
            <person name="Xu J."/>
            <person name="Martin F.M."/>
        </authorList>
    </citation>
    <scope>NUCLEOTIDE SEQUENCE</scope>
    <source>
        <strain evidence="1">ATCC 28755</strain>
    </source>
</reference>
<evidence type="ECO:0000313" key="1">
    <source>
        <dbReference type="EMBL" id="KAH7909952.1"/>
    </source>
</evidence>
<name>A0ACB8AA51_9AGAM</name>
<dbReference type="EMBL" id="MU267733">
    <property type="protein sequence ID" value="KAH7909952.1"/>
    <property type="molecule type" value="Genomic_DNA"/>
</dbReference>
<keyword evidence="2" id="KW-1185">Reference proteome</keyword>
<dbReference type="Proteomes" id="UP000790377">
    <property type="component" value="Unassembled WGS sequence"/>
</dbReference>
<accession>A0ACB8AA51</accession>
<evidence type="ECO:0000313" key="2">
    <source>
        <dbReference type="Proteomes" id="UP000790377"/>
    </source>
</evidence>